<sequence>MIEILNDLSQGFRKRNPMALPEVVLHPARSCAEGPAAQENAADENADFGQILNPIGEELASHGVPFAKVRSDFAVGGEDGTGPEAPVWRARDHALRIVRELGGGAREGNPRVEHSTWVGDNRQYRRYPFPRSALLSTIEDAVQGLRGDNVQSAQMMGQLNSQGWRPNGTRPSARFREAAKDGSKTVPALLIALLATQVGDNVRYAVAFTVLVLVLVVVLSVLPGKAPLLLGLRREIRWFLGTTYLNQGPHADRREGRRWRTLRLWPPGSVRQRLNAVATDIAAGSLLDGAAAAGADEDAQRRHLHLRVHALREDLRDAHRVWSLDLRGRKRPTPPVLLLPKADDRNGGIELIKALSDIRSIRSELDPLLLVATVPLDRVDDLQHTVEWNSAASAPLDAKLPGWYTEWNRARRVNQSPSIATGQLPWVLRVPVSVAPPGPGSSRPSLSRAGRPGWTWLWSLPALVLVLLAVAAGAVVEDRHRAATYCDGGLLASNHDSVRKRAQNQQDTECVGVATGSVSFEGVAKVQKLIREANAEIGDDPHVTLVYAGPLSGVDDELVKGLEELRGAYAVQRANRNESVKLKILVANGGKDMYNQRTLVDRLVDLSRRDPSIVGVVGMGRDMTDSEEVQAELRKASLPVVSGTNSSTNLAEDYPNFFGLAATDKWQNDQLLGIAKPLADESQSGSKPRAVVLARTPASHDQYTREQKKYSEEMLTAAGFDVTMLDDYELPNGRATMDDQIADMCGDDQIPPRAVYFAGRSDDVTTLLNGLRFNCREDHPIAVLGGDDLSKAKLNTDAIPIPRNVTFYYPILTALECAAARSTDFYSRLNQLPAGVKKDLGLKDLGPEGKATWRSPDLANGQTALTHDATEVLYHAATADGRPRNRAETWANLRQQKVSGLATGTIDFTGIAPHRPRKGYGITLMQVGHGKDGSNIATVKLRQAAGSTDKLAQDCPKS</sequence>
<evidence type="ECO:0000259" key="2">
    <source>
        <dbReference type="PROSITE" id="PS50113"/>
    </source>
</evidence>
<feature type="transmembrane region" description="Helical" evidence="1">
    <location>
        <begin position="204"/>
        <end position="224"/>
    </location>
</feature>
<dbReference type="SUPFAM" id="SSF53822">
    <property type="entry name" value="Periplasmic binding protein-like I"/>
    <property type="match status" value="1"/>
</dbReference>
<name>A0ABX1H4Z1_9ACTN</name>
<proteinExistence type="predicted"/>
<reference evidence="3 4" key="1">
    <citation type="submission" date="2020-04" db="EMBL/GenBank/DDBJ databases">
        <title>Phylogenetic Diversity and Antibacterial Activity against Ralstonia solanacearum of Endophytic Actinomycete Isolated from Moss.</title>
        <authorList>
            <person name="Zhuang X."/>
        </authorList>
    </citation>
    <scope>NUCLEOTIDE SEQUENCE [LARGE SCALE GENOMIC DNA]</scope>
    <source>
        <strain evidence="3 4">LD120</strain>
    </source>
</reference>
<keyword evidence="1" id="KW-1133">Transmembrane helix</keyword>
<feature type="domain" description="PAC" evidence="2">
    <location>
        <begin position="578"/>
        <end position="635"/>
    </location>
</feature>
<dbReference type="Gene3D" id="3.40.50.2300">
    <property type="match status" value="2"/>
</dbReference>
<keyword evidence="4" id="KW-1185">Reference proteome</keyword>
<organism evidence="3 4">
    <name type="scientific">Streptomyces physcomitrii</name>
    <dbReference type="NCBI Taxonomy" id="2724184"/>
    <lineage>
        <taxon>Bacteria</taxon>
        <taxon>Bacillati</taxon>
        <taxon>Actinomycetota</taxon>
        <taxon>Actinomycetes</taxon>
        <taxon>Kitasatosporales</taxon>
        <taxon>Streptomycetaceae</taxon>
        <taxon>Streptomyces</taxon>
    </lineage>
</organism>
<evidence type="ECO:0000256" key="1">
    <source>
        <dbReference type="SAM" id="Phobius"/>
    </source>
</evidence>
<keyword evidence="1" id="KW-0812">Transmembrane</keyword>
<dbReference type="InterPro" id="IPR028082">
    <property type="entry name" value="Peripla_BP_I"/>
</dbReference>
<keyword evidence="1" id="KW-0472">Membrane</keyword>
<protein>
    <submittedName>
        <fullName evidence="3">ABC transporter substrate-binding protein</fullName>
    </submittedName>
</protein>
<dbReference type="InterPro" id="IPR000700">
    <property type="entry name" value="PAS-assoc_C"/>
</dbReference>
<dbReference type="PROSITE" id="PS50113">
    <property type="entry name" value="PAC"/>
    <property type="match status" value="1"/>
</dbReference>
<feature type="transmembrane region" description="Helical" evidence="1">
    <location>
        <begin position="453"/>
        <end position="476"/>
    </location>
</feature>
<dbReference type="Proteomes" id="UP000772196">
    <property type="component" value="Unassembled WGS sequence"/>
</dbReference>
<accession>A0ABX1H4Z1</accession>
<comment type="caution">
    <text evidence="3">The sequence shown here is derived from an EMBL/GenBank/DDBJ whole genome shotgun (WGS) entry which is preliminary data.</text>
</comment>
<dbReference type="RefSeq" id="WP_168540775.1">
    <property type="nucleotide sequence ID" value="NZ_JAAWWP010000010.1"/>
</dbReference>
<evidence type="ECO:0000313" key="4">
    <source>
        <dbReference type="Proteomes" id="UP000772196"/>
    </source>
</evidence>
<gene>
    <name evidence="3" type="ORF">HFV08_18195</name>
</gene>
<evidence type="ECO:0000313" key="3">
    <source>
        <dbReference type="EMBL" id="NKI43133.1"/>
    </source>
</evidence>
<dbReference type="EMBL" id="JAAWWP010000010">
    <property type="protein sequence ID" value="NKI43133.1"/>
    <property type="molecule type" value="Genomic_DNA"/>
</dbReference>